<keyword evidence="12" id="KW-1185">Reference proteome</keyword>
<dbReference type="SUPFAM" id="SSF52540">
    <property type="entry name" value="P-loop containing nucleoside triphosphate hydrolases"/>
    <property type="match status" value="2"/>
</dbReference>
<keyword evidence="6" id="KW-0547">Nucleotide-binding</keyword>
<evidence type="ECO:0000256" key="2">
    <source>
        <dbReference type="ARBA" id="ARBA00022448"/>
    </source>
</evidence>
<evidence type="ECO:0000256" key="9">
    <source>
        <dbReference type="ARBA" id="ARBA00023136"/>
    </source>
</evidence>
<dbReference type="InterPro" id="IPR003439">
    <property type="entry name" value="ABC_transporter-like_ATP-bd"/>
</dbReference>
<evidence type="ECO:0000256" key="5">
    <source>
        <dbReference type="ARBA" id="ARBA00022737"/>
    </source>
</evidence>
<dbReference type="PROSITE" id="PS50893">
    <property type="entry name" value="ABC_TRANSPORTER_2"/>
    <property type="match status" value="2"/>
</dbReference>
<keyword evidence="8" id="KW-1278">Translocase</keyword>
<dbReference type="InterPro" id="IPR017871">
    <property type="entry name" value="ABC_transporter-like_CS"/>
</dbReference>
<dbReference type="RefSeq" id="WP_091063772.1">
    <property type="nucleotide sequence ID" value="NZ_FNCF01000004.1"/>
</dbReference>
<dbReference type="InterPro" id="IPR050107">
    <property type="entry name" value="ABC_carbohydrate_import_ATPase"/>
</dbReference>
<comment type="subcellular location">
    <subcellularLocation>
        <location evidence="1">Cell membrane</location>
        <topology evidence="1">Peripheral membrane protein</topology>
    </subcellularLocation>
</comment>
<sequence>MTADPTPAAPPRLEVAGIAKRFGAVRAIRHADMRVDAGSVHALVGENGAGKSTLIKILSGAETADTGRVEFDGRPTDIGSTAAALALGIATVYQEPQLFAELTVAENVFTGREITRGGRIDWAAQNAKVVELLELIGLPARYATVAVGQLSIAEQQQVSIAKALAGDARVLILDEPSAILTDTEVEVLFGVVRRLAASGVSIIYISHRLDELFTIADTVTVMRDGQTIGTHPIGELSVRRIVELMVGGILDDARQERVVPDGDPVLELRGLGLEGAFHDVDVAIRPGEVVGLYGLVGSGVAEIGATVYGMSRATAGSILVAGREVSPRSPRQAQQLGIALLPANRKQQGLFGFQPISFNISAGHLPLLSRLGVWVDRRREREVARSSITRLSVKTPDEKQAVSALSGGNAQKVVLARQLVERPRILVLAEPTQGVDVGAKEEIHRIITQLADDGTAVLIVTSDLAEAIRISDRLQVVRAGTTTVEFGPGATQVDVLAAAAGAVDESGVPA</sequence>
<accession>A0A1G7UUG6</accession>
<evidence type="ECO:0000256" key="7">
    <source>
        <dbReference type="ARBA" id="ARBA00022840"/>
    </source>
</evidence>
<dbReference type="InterPro" id="IPR027417">
    <property type="entry name" value="P-loop_NTPase"/>
</dbReference>
<evidence type="ECO:0000256" key="6">
    <source>
        <dbReference type="ARBA" id="ARBA00022741"/>
    </source>
</evidence>
<dbReference type="CDD" id="cd03215">
    <property type="entry name" value="ABC_Carb_Monos_II"/>
    <property type="match status" value="1"/>
</dbReference>
<feature type="domain" description="ABC transporter" evidence="10">
    <location>
        <begin position="253"/>
        <end position="504"/>
    </location>
</feature>
<dbReference type="InterPro" id="IPR003593">
    <property type="entry name" value="AAA+_ATPase"/>
</dbReference>
<dbReference type="CDD" id="cd03216">
    <property type="entry name" value="ABC_Carb_Monos_I"/>
    <property type="match status" value="1"/>
</dbReference>
<evidence type="ECO:0000259" key="10">
    <source>
        <dbReference type="PROSITE" id="PS50893"/>
    </source>
</evidence>
<protein>
    <submittedName>
        <fullName evidence="11">Rhamnose transport system ATP-binding protein</fullName>
    </submittedName>
</protein>
<dbReference type="OrthoDB" id="39350at2"/>
<dbReference type="Gene3D" id="3.40.50.300">
    <property type="entry name" value="P-loop containing nucleotide triphosphate hydrolases"/>
    <property type="match status" value="2"/>
</dbReference>
<evidence type="ECO:0000256" key="8">
    <source>
        <dbReference type="ARBA" id="ARBA00022967"/>
    </source>
</evidence>
<keyword evidence="2" id="KW-0813">Transport</keyword>
<name>A0A1G7UUG6_9ACTN</name>
<evidence type="ECO:0000313" key="12">
    <source>
        <dbReference type="Proteomes" id="UP000198863"/>
    </source>
</evidence>
<dbReference type="EMBL" id="FNCF01000004">
    <property type="protein sequence ID" value="SDG51173.1"/>
    <property type="molecule type" value="Genomic_DNA"/>
</dbReference>
<keyword evidence="7 11" id="KW-0067">ATP-binding</keyword>
<dbReference type="PANTHER" id="PTHR43790">
    <property type="entry name" value="CARBOHYDRATE TRANSPORT ATP-BINDING PROTEIN MG119-RELATED"/>
    <property type="match status" value="1"/>
</dbReference>
<proteinExistence type="predicted"/>
<dbReference type="SMART" id="SM00382">
    <property type="entry name" value="AAA"/>
    <property type="match status" value="2"/>
</dbReference>
<keyword evidence="5" id="KW-0677">Repeat</keyword>
<evidence type="ECO:0000256" key="3">
    <source>
        <dbReference type="ARBA" id="ARBA00022475"/>
    </source>
</evidence>
<organism evidence="11 12">
    <name type="scientific">Klenkia brasiliensis</name>
    <dbReference type="NCBI Taxonomy" id="333142"/>
    <lineage>
        <taxon>Bacteria</taxon>
        <taxon>Bacillati</taxon>
        <taxon>Actinomycetota</taxon>
        <taxon>Actinomycetes</taxon>
        <taxon>Geodermatophilales</taxon>
        <taxon>Geodermatophilaceae</taxon>
        <taxon>Klenkia</taxon>
    </lineage>
</organism>
<gene>
    <name evidence="11" type="ORF">SAMN05660324_2778</name>
</gene>
<evidence type="ECO:0000256" key="1">
    <source>
        <dbReference type="ARBA" id="ARBA00004202"/>
    </source>
</evidence>
<dbReference type="PROSITE" id="PS00211">
    <property type="entry name" value="ABC_TRANSPORTER_1"/>
    <property type="match status" value="1"/>
</dbReference>
<dbReference type="AlphaFoldDB" id="A0A1G7UUG6"/>
<keyword evidence="9" id="KW-0472">Membrane</keyword>
<evidence type="ECO:0000256" key="4">
    <source>
        <dbReference type="ARBA" id="ARBA00022597"/>
    </source>
</evidence>
<keyword evidence="3" id="KW-1003">Cell membrane</keyword>
<dbReference type="GO" id="GO:0005524">
    <property type="term" value="F:ATP binding"/>
    <property type="evidence" value="ECO:0007669"/>
    <property type="project" value="UniProtKB-KW"/>
</dbReference>
<dbReference type="PANTHER" id="PTHR43790:SF3">
    <property type="entry name" value="D-ALLOSE IMPORT ATP-BINDING PROTEIN ALSA-RELATED"/>
    <property type="match status" value="1"/>
</dbReference>
<dbReference type="GO" id="GO:0005886">
    <property type="term" value="C:plasma membrane"/>
    <property type="evidence" value="ECO:0007669"/>
    <property type="project" value="UniProtKB-SubCell"/>
</dbReference>
<dbReference type="FunFam" id="3.40.50.300:FF:000127">
    <property type="entry name" value="Ribose import ATP-binding protein RbsA"/>
    <property type="match status" value="1"/>
</dbReference>
<reference evidence="12" key="1">
    <citation type="submission" date="2016-10" db="EMBL/GenBank/DDBJ databases">
        <authorList>
            <person name="Varghese N."/>
            <person name="Submissions S."/>
        </authorList>
    </citation>
    <scope>NUCLEOTIDE SEQUENCE [LARGE SCALE GENOMIC DNA]</scope>
    <source>
        <strain evidence="12">DSM 44526</strain>
    </source>
</reference>
<dbReference type="GO" id="GO:0016887">
    <property type="term" value="F:ATP hydrolysis activity"/>
    <property type="evidence" value="ECO:0007669"/>
    <property type="project" value="InterPro"/>
</dbReference>
<dbReference type="Pfam" id="PF00005">
    <property type="entry name" value="ABC_tran"/>
    <property type="match status" value="2"/>
</dbReference>
<keyword evidence="4" id="KW-0762">Sugar transport</keyword>
<dbReference type="Proteomes" id="UP000198863">
    <property type="component" value="Unassembled WGS sequence"/>
</dbReference>
<evidence type="ECO:0000313" key="11">
    <source>
        <dbReference type="EMBL" id="SDG51173.1"/>
    </source>
</evidence>
<feature type="domain" description="ABC transporter" evidence="10">
    <location>
        <begin position="13"/>
        <end position="249"/>
    </location>
</feature>